<protein>
    <submittedName>
        <fullName evidence="2">Plexin-A2</fullName>
    </submittedName>
</protein>
<dbReference type="InterPro" id="IPR031148">
    <property type="entry name" value="Plexin"/>
</dbReference>
<dbReference type="EMBL" id="JAHRIN010059144">
    <property type="protein sequence ID" value="MEQ2211783.1"/>
    <property type="molecule type" value="Genomic_DNA"/>
</dbReference>
<dbReference type="InterPro" id="IPR013548">
    <property type="entry name" value="Plexin_cytoplasmic_RasGAP_dom"/>
</dbReference>
<feature type="domain" description="Plexin cytoplasmic RasGAP" evidence="1">
    <location>
        <begin position="1"/>
        <end position="86"/>
    </location>
</feature>
<dbReference type="Proteomes" id="UP001434883">
    <property type="component" value="Unassembled WGS sequence"/>
</dbReference>
<gene>
    <name evidence="2" type="primary">PLXNA2_7</name>
    <name evidence="2" type="ORF">XENOCAPTIV_015867</name>
</gene>
<keyword evidence="3" id="KW-1185">Reference proteome</keyword>
<comment type="caution">
    <text evidence="2">The sequence shown here is derived from an EMBL/GenBank/DDBJ whole genome shotgun (WGS) entry which is preliminary data.</text>
</comment>
<dbReference type="PANTHER" id="PTHR22625:SF37">
    <property type="entry name" value="PLEXIN-A2"/>
    <property type="match status" value="1"/>
</dbReference>
<proteinExistence type="predicted"/>
<evidence type="ECO:0000313" key="3">
    <source>
        <dbReference type="Proteomes" id="UP001434883"/>
    </source>
</evidence>
<dbReference type="Pfam" id="PF08337">
    <property type="entry name" value="Plexin_cytopl"/>
    <property type="match status" value="1"/>
</dbReference>
<dbReference type="Gene3D" id="1.10.506.10">
    <property type="entry name" value="GTPase Activation - p120gap, domain 1"/>
    <property type="match status" value="1"/>
</dbReference>
<dbReference type="PANTHER" id="PTHR22625">
    <property type="entry name" value="PLEXIN"/>
    <property type="match status" value="1"/>
</dbReference>
<evidence type="ECO:0000259" key="1">
    <source>
        <dbReference type="Pfam" id="PF08337"/>
    </source>
</evidence>
<name>A0ABV0RW48_9TELE</name>
<organism evidence="2 3">
    <name type="scientific">Xenoophorus captivus</name>
    <dbReference type="NCBI Taxonomy" id="1517983"/>
    <lineage>
        <taxon>Eukaryota</taxon>
        <taxon>Metazoa</taxon>
        <taxon>Chordata</taxon>
        <taxon>Craniata</taxon>
        <taxon>Vertebrata</taxon>
        <taxon>Euteleostomi</taxon>
        <taxon>Actinopterygii</taxon>
        <taxon>Neopterygii</taxon>
        <taxon>Teleostei</taxon>
        <taxon>Neoteleostei</taxon>
        <taxon>Acanthomorphata</taxon>
        <taxon>Ovalentaria</taxon>
        <taxon>Atherinomorphae</taxon>
        <taxon>Cyprinodontiformes</taxon>
        <taxon>Goodeidae</taxon>
        <taxon>Xenoophorus</taxon>
    </lineage>
</organism>
<dbReference type="SUPFAM" id="SSF48350">
    <property type="entry name" value="GTPase activation domain, GAP"/>
    <property type="match status" value="1"/>
</dbReference>
<dbReference type="InterPro" id="IPR008936">
    <property type="entry name" value="Rho_GTPase_activation_prot"/>
</dbReference>
<sequence length="116" mass="13429">MDSCSTSEHRLGKDSPSTKLLYAKDIPHYKSWVERYYADINRLPAISDQDMNAYLAEQARLHSSEFNVLSALHEIYAYVSKYSQEIIETLEQDEQAQKQKLAYKVEQIIFAMSSES</sequence>
<evidence type="ECO:0000313" key="2">
    <source>
        <dbReference type="EMBL" id="MEQ2211783.1"/>
    </source>
</evidence>
<accession>A0ABV0RW48</accession>
<reference evidence="2 3" key="1">
    <citation type="submission" date="2021-06" db="EMBL/GenBank/DDBJ databases">
        <authorList>
            <person name="Palmer J.M."/>
        </authorList>
    </citation>
    <scope>NUCLEOTIDE SEQUENCE [LARGE SCALE GENOMIC DNA]</scope>
    <source>
        <strain evidence="2 3">XC_2019</strain>
        <tissue evidence="2">Muscle</tissue>
    </source>
</reference>